<proteinExistence type="predicted"/>
<dbReference type="EMBL" id="OGTP01000002">
    <property type="protein sequence ID" value="SPB13780.1"/>
    <property type="molecule type" value="Genomic_DNA"/>
</dbReference>
<evidence type="ECO:0000313" key="2">
    <source>
        <dbReference type="EMBL" id="SPB13780.1"/>
    </source>
</evidence>
<dbReference type="AlphaFoldDB" id="A0A2U3I103"/>
<keyword evidence="3" id="KW-1185">Reference proteome</keyword>
<feature type="domain" description="AMP-dependent synthetase/ligase" evidence="1">
    <location>
        <begin position="56"/>
        <end position="439"/>
    </location>
</feature>
<accession>A0A2U3I103</accession>
<organism evidence="2 3">
    <name type="scientific">Caballeronia novacaledonica</name>
    <dbReference type="NCBI Taxonomy" id="1544861"/>
    <lineage>
        <taxon>Bacteria</taxon>
        <taxon>Pseudomonadati</taxon>
        <taxon>Pseudomonadota</taxon>
        <taxon>Betaproteobacteria</taxon>
        <taxon>Burkholderiales</taxon>
        <taxon>Burkholderiaceae</taxon>
        <taxon>Caballeronia</taxon>
    </lineage>
</organism>
<dbReference type="InterPro" id="IPR042099">
    <property type="entry name" value="ANL_N_sf"/>
</dbReference>
<dbReference type="GO" id="GO:0016405">
    <property type="term" value="F:CoA-ligase activity"/>
    <property type="evidence" value="ECO:0007669"/>
    <property type="project" value="TreeGrafter"/>
</dbReference>
<gene>
    <name evidence="2" type="ORF">NOV72_01044</name>
</gene>
<dbReference type="OrthoDB" id="9766486at2"/>
<dbReference type="PANTHER" id="PTHR24096:SF420">
    <property type="entry name" value="LONG-CHAIN-FATTY-ACID--COA LIGASE-RELATED"/>
    <property type="match status" value="1"/>
</dbReference>
<reference evidence="3" key="1">
    <citation type="submission" date="2018-01" db="EMBL/GenBank/DDBJ databases">
        <authorList>
            <person name="Peeters C."/>
        </authorList>
    </citation>
    <scope>NUCLEOTIDE SEQUENCE [LARGE SCALE GENOMIC DNA]</scope>
</reference>
<dbReference type="Pfam" id="PF00501">
    <property type="entry name" value="AMP-binding"/>
    <property type="match status" value="1"/>
</dbReference>
<sequence length="626" mass="67678">MTTLTANEQPAAPYRPVRFPERRTLVERRPDGTLILRSANPPPAVGVTSFVDFVPAWAQRRGDSLAFCARDQQGEWRTLRWRDLWQQVQAVAAALLELGLGQGRPLMLLSGNSVEQAVLLLAAEYVGIPTAPVSPAYASISKDFVRLKGVQSLLPPAALFVQSFEPFERAIAALETGDVPVIAVDCKAGRALAWADLVATDLTSARLAAIAAAHSAIRQDDTVRVLFTSGSTGLPKAVRLTYGNFKAVLSYYADNLGWLEASQPVFLDWLPWHHGLGGVLNLGRSVQFGATHYIDDGRPLPGLIERTVRNLREIAPTIFTSVPSAWAALATEFERDPEVARNLFSKVAFLGYGGASLPRAVWQRIQRVAEQTVGERIAFCSGLASTETSGMGTYCGLAGDHLGNIGNPVPGTEVKLLPLEGGDGRYEIRMRGAHVFGGYIGNPELTAAAFDDEGFFRLGDAVRLADPADPARGMLFAGRVVEDFKLTNGTWVRTGAVRLGLIEQCAPLITDAVICGHDHAYLAALAWPNVAACQRLAPELAGLDAAALVRHPLLVEALRERLRSQSAGGASLQIERLMLMAEPPSMDANEIADKGYVNQAVTRARRADLIDQLYRTVPPEHVACMR</sequence>
<evidence type="ECO:0000313" key="3">
    <source>
        <dbReference type="Proteomes" id="UP000238169"/>
    </source>
</evidence>
<protein>
    <submittedName>
        <fullName evidence="2">Feruloyl-CoA synthase</fullName>
    </submittedName>
</protein>
<dbReference type="PROSITE" id="PS00455">
    <property type="entry name" value="AMP_BINDING"/>
    <property type="match status" value="1"/>
</dbReference>
<name>A0A2U3I103_9BURK</name>
<dbReference type="RefSeq" id="WP_106853522.1">
    <property type="nucleotide sequence ID" value="NZ_OGTP01000002.1"/>
</dbReference>
<dbReference type="Proteomes" id="UP000238169">
    <property type="component" value="Unassembled WGS sequence"/>
</dbReference>
<dbReference type="SUPFAM" id="SSF56801">
    <property type="entry name" value="Acetyl-CoA synthetase-like"/>
    <property type="match status" value="1"/>
</dbReference>
<dbReference type="InterPro" id="IPR000873">
    <property type="entry name" value="AMP-dep_synth/lig_dom"/>
</dbReference>
<dbReference type="PANTHER" id="PTHR24096">
    <property type="entry name" value="LONG-CHAIN-FATTY-ACID--COA LIGASE"/>
    <property type="match status" value="1"/>
</dbReference>
<dbReference type="Gene3D" id="3.40.50.12780">
    <property type="entry name" value="N-terminal domain of ligase-like"/>
    <property type="match status" value="1"/>
</dbReference>
<evidence type="ECO:0000259" key="1">
    <source>
        <dbReference type="Pfam" id="PF00501"/>
    </source>
</evidence>
<dbReference type="InterPro" id="IPR020845">
    <property type="entry name" value="AMP-binding_CS"/>
</dbReference>